<keyword evidence="7 9" id="KW-0139">CF(1)</keyword>
<evidence type="ECO:0000256" key="5">
    <source>
        <dbReference type="ARBA" id="ARBA00023065"/>
    </source>
</evidence>
<reference evidence="11 12" key="1">
    <citation type="submission" date="2019-09" db="EMBL/GenBank/DDBJ databases">
        <title>Genome Sequence of Larkinella sp MA1.</title>
        <authorList>
            <person name="Srinivasan S."/>
        </authorList>
    </citation>
    <scope>NUCLEOTIDE SEQUENCE [LARGE SCALE GENOMIC DNA]</scope>
    <source>
        <strain evidence="11 12">MA1</strain>
    </source>
</reference>
<keyword evidence="6" id="KW-0472">Membrane</keyword>
<evidence type="ECO:0000256" key="2">
    <source>
        <dbReference type="ARBA" id="ARBA00004184"/>
    </source>
</evidence>
<dbReference type="GO" id="GO:0046933">
    <property type="term" value="F:proton-transporting ATP synthase activity, rotational mechanism"/>
    <property type="evidence" value="ECO:0007669"/>
    <property type="project" value="InterPro"/>
</dbReference>
<protein>
    <submittedName>
        <fullName evidence="11">ATP synthase F1 subunit epsilon</fullName>
    </submittedName>
</protein>
<dbReference type="EMBL" id="VTWS01000004">
    <property type="protein sequence ID" value="KAA9352876.1"/>
    <property type="molecule type" value="Genomic_DNA"/>
</dbReference>
<evidence type="ECO:0000256" key="4">
    <source>
        <dbReference type="ARBA" id="ARBA00022448"/>
    </source>
</evidence>
<dbReference type="Proteomes" id="UP000326344">
    <property type="component" value="Unassembled WGS sequence"/>
</dbReference>
<gene>
    <name evidence="11" type="primary">atpC</name>
    <name evidence="11" type="ORF">F0P93_16965</name>
</gene>
<dbReference type="InterPro" id="IPR020546">
    <property type="entry name" value="ATP_synth_F1_dsu/esu_N"/>
</dbReference>
<comment type="similarity">
    <text evidence="3 9">Belongs to the ATPase epsilon chain family.</text>
</comment>
<comment type="subcellular location">
    <subcellularLocation>
        <location evidence="2">Endomembrane system</location>
        <topology evidence="2">Peripheral membrane protein</topology>
    </subcellularLocation>
</comment>
<dbReference type="GO" id="GO:0045259">
    <property type="term" value="C:proton-transporting ATP synthase complex"/>
    <property type="evidence" value="ECO:0007669"/>
    <property type="project" value="UniProtKB-KW"/>
</dbReference>
<dbReference type="PANTHER" id="PTHR13822:SF10">
    <property type="entry name" value="ATP SYNTHASE EPSILON CHAIN, CHLOROPLASTIC"/>
    <property type="match status" value="1"/>
</dbReference>
<dbReference type="Pfam" id="PF02823">
    <property type="entry name" value="ATP-synt_DE_N"/>
    <property type="match status" value="1"/>
</dbReference>
<dbReference type="NCBIfam" id="TIGR01216">
    <property type="entry name" value="ATP_synt_epsi"/>
    <property type="match status" value="1"/>
</dbReference>
<comment type="subunit">
    <text evidence="9">F-type ATPases have 2 components, CF(1) - the catalytic core - and CF(0) - the membrane proton channel. CF(1) has five subunits: alpha(3), beta(3), gamma(1), delta(1), epsilon(1). CF(0) has three main subunits: a, b and c.</text>
</comment>
<keyword evidence="8 9" id="KW-0066">ATP synthesis</keyword>
<evidence type="ECO:0000256" key="6">
    <source>
        <dbReference type="ARBA" id="ARBA00023136"/>
    </source>
</evidence>
<dbReference type="CDD" id="cd12152">
    <property type="entry name" value="F1-ATPase_delta"/>
    <property type="match status" value="1"/>
</dbReference>
<evidence type="ECO:0000313" key="11">
    <source>
        <dbReference type="EMBL" id="KAA9352876.1"/>
    </source>
</evidence>
<keyword evidence="5 9" id="KW-0406">Ion transport</keyword>
<proteinExistence type="inferred from homology"/>
<dbReference type="AlphaFoldDB" id="A0A5N1JF41"/>
<name>A0A5N1JF41_9BACT</name>
<evidence type="ECO:0000256" key="3">
    <source>
        <dbReference type="ARBA" id="ARBA00005712"/>
    </source>
</evidence>
<evidence type="ECO:0000313" key="12">
    <source>
        <dbReference type="Proteomes" id="UP000326344"/>
    </source>
</evidence>
<evidence type="ECO:0000256" key="8">
    <source>
        <dbReference type="ARBA" id="ARBA00023310"/>
    </source>
</evidence>
<evidence type="ECO:0000259" key="10">
    <source>
        <dbReference type="Pfam" id="PF02823"/>
    </source>
</evidence>
<keyword evidence="4 9" id="KW-0813">Transport</keyword>
<dbReference type="RefSeq" id="WP_150877975.1">
    <property type="nucleotide sequence ID" value="NZ_VTWS01000004.1"/>
</dbReference>
<dbReference type="InterPro" id="IPR036771">
    <property type="entry name" value="ATPsynth_dsu/esu_N"/>
</dbReference>
<comment type="caution">
    <text evidence="11">The sequence shown here is derived from an EMBL/GenBank/DDBJ whole genome shotgun (WGS) entry which is preliminary data.</text>
</comment>
<dbReference type="Gene3D" id="2.60.15.10">
    <property type="entry name" value="F0F1 ATP synthase delta/epsilon subunit, N-terminal"/>
    <property type="match status" value="1"/>
</dbReference>
<dbReference type="GO" id="GO:0012505">
    <property type="term" value="C:endomembrane system"/>
    <property type="evidence" value="ECO:0007669"/>
    <property type="project" value="UniProtKB-SubCell"/>
</dbReference>
<dbReference type="PANTHER" id="PTHR13822">
    <property type="entry name" value="ATP SYNTHASE DELTA/EPSILON CHAIN"/>
    <property type="match status" value="1"/>
</dbReference>
<evidence type="ECO:0000256" key="1">
    <source>
        <dbReference type="ARBA" id="ARBA00003543"/>
    </source>
</evidence>
<evidence type="ECO:0000256" key="7">
    <source>
        <dbReference type="ARBA" id="ARBA00023196"/>
    </source>
</evidence>
<evidence type="ECO:0000256" key="9">
    <source>
        <dbReference type="RuleBase" id="RU003656"/>
    </source>
</evidence>
<comment type="function">
    <text evidence="1">Produces ATP from ADP in the presence of a proton gradient across the membrane.</text>
</comment>
<organism evidence="11 12">
    <name type="scientific">Larkinella humicola</name>
    <dbReference type="NCBI Taxonomy" id="2607654"/>
    <lineage>
        <taxon>Bacteria</taxon>
        <taxon>Pseudomonadati</taxon>
        <taxon>Bacteroidota</taxon>
        <taxon>Cytophagia</taxon>
        <taxon>Cytophagales</taxon>
        <taxon>Spirosomataceae</taxon>
        <taxon>Larkinella</taxon>
    </lineage>
</organism>
<sequence>MHLEIITPDKKVFTGEATAVTFPGTEGQFQVLNDHAPIVSTLARGPVTVATSSGTQTFTVDGGVVEVLHNKVLVLAEAVIAA</sequence>
<dbReference type="SUPFAM" id="SSF51344">
    <property type="entry name" value="Epsilon subunit of F1F0-ATP synthase N-terminal domain"/>
    <property type="match status" value="1"/>
</dbReference>
<feature type="domain" description="ATP synthase F1 complex delta/epsilon subunit N-terminal" evidence="10">
    <location>
        <begin position="1"/>
        <end position="78"/>
    </location>
</feature>
<accession>A0A5N1JF41</accession>
<keyword evidence="12" id="KW-1185">Reference proteome</keyword>
<dbReference type="InterPro" id="IPR001469">
    <property type="entry name" value="ATP_synth_F1_dsu/esu"/>
</dbReference>